<sequence>MSFTLYFLLSHPVSIRFTSI</sequence>
<reference evidence="1" key="1">
    <citation type="submission" date="2014-09" db="EMBL/GenBank/DDBJ databases">
        <authorList>
            <person name="Magalhaes I.L.F."/>
            <person name="Oliveira U."/>
            <person name="Santos F.R."/>
            <person name="Vidigal T.H.D.A."/>
            <person name="Brescovit A.D."/>
            <person name="Santos A.J."/>
        </authorList>
    </citation>
    <scope>NUCLEOTIDE SEQUENCE</scope>
    <source>
        <tissue evidence="1">Shoot tissue taken approximately 20 cm above the soil surface</tissue>
    </source>
</reference>
<name>A0A0A8Z3F4_ARUDO</name>
<protein>
    <submittedName>
        <fullName evidence="1">Uncharacterized protein</fullName>
    </submittedName>
</protein>
<proteinExistence type="predicted"/>
<organism evidence="1">
    <name type="scientific">Arundo donax</name>
    <name type="common">Giant reed</name>
    <name type="synonym">Donax arundinaceus</name>
    <dbReference type="NCBI Taxonomy" id="35708"/>
    <lineage>
        <taxon>Eukaryota</taxon>
        <taxon>Viridiplantae</taxon>
        <taxon>Streptophyta</taxon>
        <taxon>Embryophyta</taxon>
        <taxon>Tracheophyta</taxon>
        <taxon>Spermatophyta</taxon>
        <taxon>Magnoliopsida</taxon>
        <taxon>Liliopsida</taxon>
        <taxon>Poales</taxon>
        <taxon>Poaceae</taxon>
        <taxon>PACMAD clade</taxon>
        <taxon>Arundinoideae</taxon>
        <taxon>Arundineae</taxon>
        <taxon>Arundo</taxon>
    </lineage>
</organism>
<dbReference type="AlphaFoldDB" id="A0A0A8Z3F4"/>
<dbReference type="EMBL" id="GBRH01266615">
    <property type="protein sequence ID" value="JAD31280.1"/>
    <property type="molecule type" value="Transcribed_RNA"/>
</dbReference>
<evidence type="ECO:0000313" key="1">
    <source>
        <dbReference type="EMBL" id="JAD31280.1"/>
    </source>
</evidence>
<accession>A0A0A8Z3F4</accession>
<reference evidence="1" key="2">
    <citation type="journal article" date="2015" name="Data Brief">
        <title>Shoot transcriptome of the giant reed, Arundo donax.</title>
        <authorList>
            <person name="Barrero R.A."/>
            <person name="Guerrero F.D."/>
            <person name="Moolhuijzen P."/>
            <person name="Goolsby J.A."/>
            <person name="Tidwell J."/>
            <person name="Bellgard S.E."/>
            <person name="Bellgard M.I."/>
        </authorList>
    </citation>
    <scope>NUCLEOTIDE SEQUENCE</scope>
    <source>
        <tissue evidence="1">Shoot tissue taken approximately 20 cm above the soil surface</tissue>
    </source>
</reference>